<dbReference type="GO" id="GO:0032977">
    <property type="term" value="F:membrane insertase activity"/>
    <property type="evidence" value="ECO:0007669"/>
    <property type="project" value="InterPro"/>
</dbReference>
<proteinExistence type="inferred from homology"/>
<evidence type="ECO:0008006" key="8">
    <source>
        <dbReference type="Google" id="ProtNLM"/>
    </source>
</evidence>
<keyword evidence="4" id="KW-1133">Transmembrane helix</keyword>
<name>A0A1Y1Z0W1_9PLEO</name>
<keyword evidence="5" id="KW-0472">Membrane</keyword>
<comment type="subcellular location">
    <subcellularLocation>
        <location evidence="1">Membrane</location>
        <topology evidence="1">Multi-pass membrane protein</topology>
    </subcellularLocation>
</comment>
<evidence type="ECO:0000313" key="7">
    <source>
        <dbReference type="Proteomes" id="UP000193144"/>
    </source>
</evidence>
<comment type="similarity">
    <text evidence="2">Belongs to the OXA1/ALB3/YidC family.</text>
</comment>
<organism evidence="6 7">
    <name type="scientific">Clohesyomyces aquaticus</name>
    <dbReference type="NCBI Taxonomy" id="1231657"/>
    <lineage>
        <taxon>Eukaryota</taxon>
        <taxon>Fungi</taxon>
        <taxon>Dikarya</taxon>
        <taxon>Ascomycota</taxon>
        <taxon>Pezizomycotina</taxon>
        <taxon>Dothideomycetes</taxon>
        <taxon>Pleosporomycetidae</taxon>
        <taxon>Pleosporales</taxon>
        <taxon>Lindgomycetaceae</taxon>
        <taxon>Clohesyomyces</taxon>
    </lineage>
</organism>
<comment type="caution">
    <text evidence="6">The sequence shown here is derived from an EMBL/GenBank/DDBJ whole genome shotgun (WGS) entry which is preliminary data.</text>
</comment>
<keyword evidence="3" id="KW-0812">Transmembrane</keyword>
<dbReference type="PANTHER" id="PTHR12428">
    <property type="entry name" value="OXA1"/>
    <property type="match status" value="1"/>
</dbReference>
<sequence length="338" mass="38294">MFASRLLPLRQPARHVQLRPQRPLPPPTSPIGRRAFHASTPRKEAFETFLYIPHELLVTLHSYMPWYAVLPLTAFIVRGILVTGMGSRARSIQSRYLGTSPLRYALTRKAQFQVLSKGTQEGTRKPYVDAQREATFQARTASSALDKRWDCRLRGQLLWTFAQMPLFICVQETLRKMTRMRAGLLSFVPGFGNENVQHVSTGSSAPSISAWYEPSLSAEGLLWFPDLMLPDPTGTLPYICSALMFTNIYFTNNRPSKSVSEKAFPRALRRLLLGLALFMGPLLQSFPAALVYYWICSTGSVMVWNVWLERKYPSVKAIGACKRPLMSMPSLSKTVRRM</sequence>
<evidence type="ECO:0000256" key="5">
    <source>
        <dbReference type="ARBA" id="ARBA00023136"/>
    </source>
</evidence>
<evidence type="ECO:0000256" key="2">
    <source>
        <dbReference type="ARBA" id="ARBA00009877"/>
    </source>
</evidence>
<evidence type="ECO:0000256" key="4">
    <source>
        <dbReference type="ARBA" id="ARBA00022989"/>
    </source>
</evidence>
<gene>
    <name evidence="6" type="ORF">BCR34DRAFT_573078</name>
</gene>
<accession>A0A1Y1Z0W1</accession>
<dbReference type="Proteomes" id="UP000193144">
    <property type="component" value="Unassembled WGS sequence"/>
</dbReference>
<dbReference type="InterPro" id="IPR001708">
    <property type="entry name" value="YidC/ALB3/OXA1/COX18"/>
</dbReference>
<dbReference type="OrthoDB" id="2148490at2759"/>
<dbReference type="GO" id="GO:0005743">
    <property type="term" value="C:mitochondrial inner membrane"/>
    <property type="evidence" value="ECO:0007669"/>
    <property type="project" value="TreeGrafter"/>
</dbReference>
<protein>
    <recommendedName>
        <fullName evidence="8">60Kd inner membrane protein-domain-containing protein</fullName>
    </recommendedName>
</protein>
<reference evidence="6 7" key="1">
    <citation type="submission" date="2016-07" db="EMBL/GenBank/DDBJ databases">
        <title>Pervasive Adenine N6-methylation of Active Genes in Fungi.</title>
        <authorList>
            <consortium name="DOE Joint Genome Institute"/>
            <person name="Mondo S.J."/>
            <person name="Dannebaum R.O."/>
            <person name="Kuo R.C."/>
            <person name="Labutti K."/>
            <person name="Haridas S."/>
            <person name="Kuo A."/>
            <person name="Salamov A."/>
            <person name="Ahrendt S.R."/>
            <person name="Lipzen A."/>
            <person name="Sullivan W."/>
            <person name="Andreopoulos W.B."/>
            <person name="Clum A."/>
            <person name="Lindquist E."/>
            <person name="Daum C."/>
            <person name="Ramamoorthy G.K."/>
            <person name="Gryganskyi A."/>
            <person name="Culley D."/>
            <person name="Magnuson J.K."/>
            <person name="James T.Y."/>
            <person name="O'Malley M.A."/>
            <person name="Stajich J.E."/>
            <person name="Spatafora J.W."/>
            <person name="Visel A."/>
            <person name="Grigoriev I.V."/>
        </authorList>
    </citation>
    <scope>NUCLEOTIDE SEQUENCE [LARGE SCALE GENOMIC DNA]</scope>
    <source>
        <strain evidence="6 7">CBS 115471</strain>
    </source>
</reference>
<evidence type="ECO:0000256" key="3">
    <source>
        <dbReference type="ARBA" id="ARBA00022692"/>
    </source>
</evidence>
<dbReference type="GO" id="GO:0032979">
    <property type="term" value="P:protein insertion into mitochondrial inner membrane from matrix"/>
    <property type="evidence" value="ECO:0007669"/>
    <property type="project" value="TreeGrafter"/>
</dbReference>
<evidence type="ECO:0000256" key="1">
    <source>
        <dbReference type="ARBA" id="ARBA00004141"/>
    </source>
</evidence>
<dbReference type="AlphaFoldDB" id="A0A1Y1Z0W1"/>
<keyword evidence="7" id="KW-1185">Reference proteome</keyword>
<dbReference type="PANTHER" id="PTHR12428:SF65">
    <property type="entry name" value="CYTOCHROME C OXIDASE ASSEMBLY PROTEIN COX18, MITOCHONDRIAL"/>
    <property type="match status" value="1"/>
</dbReference>
<dbReference type="STRING" id="1231657.A0A1Y1Z0W1"/>
<dbReference type="GO" id="GO:0033617">
    <property type="term" value="P:mitochondrial respiratory chain complex IV assembly"/>
    <property type="evidence" value="ECO:0007669"/>
    <property type="project" value="TreeGrafter"/>
</dbReference>
<evidence type="ECO:0000313" key="6">
    <source>
        <dbReference type="EMBL" id="ORY03933.1"/>
    </source>
</evidence>
<dbReference type="EMBL" id="MCFA01000141">
    <property type="protein sequence ID" value="ORY03933.1"/>
    <property type="molecule type" value="Genomic_DNA"/>
</dbReference>